<evidence type="ECO:0000313" key="1">
    <source>
        <dbReference type="EMBL" id="PPI16176.1"/>
    </source>
</evidence>
<accession>A0A2S5Y8F1</accession>
<dbReference type="Proteomes" id="UP000237966">
    <property type="component" value="Unassembled WGS sequence"/>
</dbReference>
<dbReference type="AlphaFoldDB" id="A0A2S5Y8F1"/>
<comment type="caution">
    <text evidence="1">The sequence shown here is derived from an EMBL/GenBank/DDBJ whole genome shotgun (WGS) entry which is preliminary data.</text>
</comment>
<evidence type="ECO:0000313" key="2">
    <source>
        <dbReference type="Proteomes" id="UP000237966"/>
    </source>
</evidence>
<sequence>MLGSFSSRWATGLNDYDSIDIKRDLVPREEVLVRVPTTTTRSRLVEIALECGLIVATELLAGANLRTLSWVYASCAAARISAHRGRKVQ</sequence>
<dbReference type="EMBL" id="PSWU01000004">
    <property type="protein sequence ID" value="PPI16176.1"/>
    <property type="molecule type" value="Genomic_DNA"/>
</dbReference>
<gene>
    <name evidence="1" type="ORF">C5C51_01845</name>
</gene>
<dbReference type="RefSeq" id="WP_027692673.1">
    <property type="nucleotide sequence ID" value="NZ_CP037977.1"/>
</dbReference>
<proteinExistence type="predicted"/>
<reference evidence="1 2" key="1">
    <citation type="submission" date="2018-02" db="EMBL/GenBank/DDBJ databases">
        <title>Bacteriophage NCPPB3778 and a type I-E CRISPR drive the evolution of the US Biological Select Agent, Rathayibacter toxicus.</title>
        <authorList>
            <person name="Davis E.W.II."/>
            <person name="Tabima J.F."/>
            <person name="Weisberg A.J."/>
            <person name="Lopes L.D."/>
            <person name="Wiseman M.S."/>
            <person name="Wiseman M.S."/>
            <person name="Pupko T."/>
            <person name="Belcher M.S."/>
            <person name="Sechler A.J."/>
            <person name="Tancos M.A."/>
            <person name="Schroeder B.K."/>
            <person name="Murray T.D."/>
            <person name="Luster D.G."/>
            <person name="Schneider W.L."/>
            <person name="Rogers E."/>
            <person name="Andreote F.D."/>
            <person name="Grunwald N.J."/>
            <person name="Putnam M.L."/>
            <person name="Chang J.H."/>
        </authorList>
    </citation>
    <scope>NUCLEOTIDE SEQUENCE [LARGE SCALE GENOMIC DNA]</scope>
    <source>
        <strain evidence="1 2">FH99</strain>
    </source>
</reference>
<organism evidence="1 2">
    <name type="scientific">Rathayibacter toxicus</name>
    <dbReference type="NCBI Taxonomy" id="145458"/>
    <lineage>
        <taxon>Bacteria</taxon>
        <taxon>Bacillati</taxon>
        <taxon>Actinomycetota</taxon>
        <taxon>Actinomycetes</taxon>
        <taxon>Micrococcales</taxon>
        <taxon>Microbacteriaceae</taxon>
        <taxon>Rathayibacter</taxon>
    </lineage>
</organism>
<name>A0A2S5Y8F1_9MICO</name>
<protein>
    <submittedName>
        <fullName evidence="1">Uncharacterized protein</fullName>
    </submittedName>
</protein>